<evidence type="ECO:0000313" key="4">
    <source>
        <dbReference type="EMBL" id="UUY05882.1"/>
    </source>
</evidence>
<dbReference type="PANTHER" id="PTHR48081:SF13">
    <property type="entry name" value="ALPHA_BETA HYDROLASE"/>
    <property type="match status" value="1"/>
</dbReference>
<dbReference type="PROSITE" id="PS51257">
    <property type="entry name" value="PROKAR_LIPOPROTEIN"/>
    <property type="match status" value="1"/>
</dbReference>
<evidence type="ECO:0000259" key="3">
    <source>
        <dbReference type="Pfam" id="PF20434"/>
    </source>
</evidence>
<dbReference type="SUPFAM" id="SSF53474">
    <property type="entry name" value="alpha/beta-Hydrolases"/>
    <property type="match status" value="1"/>
</dbReference>
<dbReference type="PANTHER" id="PTHR48081">
    <property type="entry name" value="AB HYDROLASE SUPERFAMILY PROTEIN C4A8.06C"/>
    <property type="match status" value="1"/>
</dbReference>
<dbReference type="Gene3D" id="3.40.50.1820">
    <property type="entry name" value="alpha/beta hydrolase"/>
    <property type="match status" value="1"/>
</dbReference>
<evidence type="ECO:0000313" key="5">
    <source>
        <dbReference type="Proteomes" id="UP001058860"/>
    </source>
</evidence>
<dbReference type="RefSeq" id="WP_353866323.1">
    <property type="nucleotide sequence ID" value="NZ_CP088295.1"/>
</dbReference>
<keyword evidence="1 4" id="KW-0378">Hydrolase</keyword>
<gene>
    <name evidence="4" type="ORF">LRS13_10305</name>
</gene>
<keyword evidence="5" id="KW-1185">Reference proteome</keyword>
<dbReference type="InterPro" id="IPR050300">
    <property type="entry name" value="GDXG_lipolytic_enzyme"/>
</dbReference>
<dbReference type="Proteomes" id="UP001058860">
    <property type="component" value="Chromosome"/>
</dbReference>
<organism evidence="4 5">
    <name type="scientific">Svornostia abyssi</name>
    <dbReference type="NCBI Taxonomy" id="2898438"/>
    <lineage>
        <taxon>Bacteria</taxon>
        <taxon>Bacillati</taxon>
        <taxon>Actinomycetota</taxon>
        <taxon>Thermoleophilia</taxon>
        <taxon>Solirubrobacterales</taxon>
        <taxon>Baekduiaceae</taxon>
        <taxon>Svornostia</taxon>
    </lineage>
</organism>
<dbReference type="InterPro" id="IPR049492">
    <property type="entry name" value="BD-FAE-like_dom"/>
</dbReference>
<evidence type="ECO:0000256" key="2">
    <source>
        <dbReference type="SAM" id="SignalP"/>
    </source>
</evidence>
<reference evidence="5" key="1">
    <citation type="submission" date="2021-11" db="EMBL/GenBank/DDBJ databases">
        <title>Cultivation dependent microbiological survey of springs from the worlds oldest radium mine currently devoted to the extraction of radon-saturated water.</title>
        <authorList>
            <person name="Kapinusova G."/>
            <person name="Smrhova T."/>
            <person name="Strejcek M."/>
            <person name="Suman J."/>
            <person name="Jani K."/>
            <person name="Pajer P."/>
            <person name="Uhlik O."/>
        </authorList>
    </citation>
    <scope>NUCLEOTIDE SEQUENCE [LARGE SCALE GENOMIC DNA]</scope>
    <source>
        <strain evidence="5">J379</strain>
    </source>
</reference>
<dbReference type="InterPro" id="IPR029058">
    <property type="entry name" value="AB_hydrolase_fold"/>
</dbReference>
<evidence type="ECO:0000256" key="1">
    <source>
        <dbReference type="ARBA" id="ARBA00022801"/>
    </source>
</evidence>
<dbReference type="Pfam" id="PF20434">
    <property type="entry name" value="BD-FAE"/>
    <property type="match status" value="1"/>
</dbReference>
<feature type="domain" description="BD-FAE-like" evidence="3">
    <location>
        <begin position="69"/>
        <end position="193"/>
    </location>
</feature>
<dbReference type="GO" id="GO:0016787">
    <property type="term" value="F:hydrolase activity"/>
    <property type="evidence" value="ECO:0007669"/>
    <property type="project" value="UniProtKB-KW"/>
</dbReference>
<accession>A0ABY5PML1</accession>
<sequence length="297" mass="31280">MGRRTGRTALARWVCAAALVVALGACEVPPPEGPYPLRYRDMTFSVQTTPDLQYGQAPGPGGTPQKLLLDVYAPAGDTAAKRPAVIWMHGGSFKYGSRKDSMTVELAQRFARRGYVAVSISYRLLAEEACGGSASTERCMPAALAAADDERAAVRYLRSRAAELRIDPDRIAIGGISAGGVASVLAGATADTPGTSGNPGPSSAARAVVSISGGLPTNLVFTAGDPPTLFWHGMEDTVVPFEWAHSNARYMMQNGLIGVLRYVEGAGHVPGAQFDDMDAQARNFLYKMLSLAGAVTE</sequence>
<feature type="signal peptide" evidence="2">
    <location>
        <begin position="1"/>
        <end position="27"/>
    </location>
</feature>
<protein>
    <submittedName>
        <fullName evidence="4">Alpha/beta hydrolase</fullName>
    </submittedName>
</protein>
<feature type="chain" id="PRO_5047312245" evidence="2">
    <location>
        <begin position="28"/>
        <end position="297"/>
    </location>
</feature>
<dbReference type="EMBL" id="CP088295">
    <property type="protein sequence ID" value="UUY05882.1"/>
    <property type="molecule type" value="Genomic_DNA"/>
</dbReference>
<name>A0ABY5PML1_9ACTN</name>
<proteinExistence type="predicted"/>
<keyword evidence="2" id="KW-0732">Signal</keyword>